<proteinExistence type="predicted"/>
<evidence type="ECO:0000313" key="2">
    <source>
        <dbReference type="Proteomes" id="UP000542674"/>
    </source>
</evidence>
<dbReference type="EMBL" id="JACHJS010000001">
    <property type="protein sequence ID" value="MBB4968541.1"/>
    <property type="molecule type" value="Genomic_DNA"/>
</dbReference>
<comment type="caution">
    <text evidence="1">The sequence shown here is derived from an EMBL/GenBank/DDBJ whole genome shotgun (WGS) entry which is preliminary data.</text>
</comment>
<name>A0A7W7T8J5_9PSEU</name>
<keyword evidence="2" id="KW-1185">Reference proteome</keyword>
<sequence>MAEEPVRAVQGVVGVVYGFFLVESPGLDEPPRFAFAARNGFLDVLDDVIGVHATSDWITAADVRIEAWRDPPTVDNSLDGSETSERTVLITDGSVHTRAVPATEPEIPALSLGEPGWYHVRGHRRRSVADARTEDFLLRFWPSDTPAPEDRSAEAEVDEFTRWNREIRAWAREQASSE</sequence>
<dbReference type="RefSeq" id="WP_184674146.1">
    <property type="nucleotide sequence ID" value="NZ_BAABAI010000014.1"/>
</dbReference>
<dbReference type="AlphaFoldDB" id="A0A7W7T8J5"/>
<evidence type="ECO:0000313" key="1">
    <source>
        <dbReference type="EMBL" id="MBB4968541.1"/>
    </source>
</evidence>
<dbReference type="Proteomes" id="UP000542674">
    <property type="component" value="Unassembled WGS sequence"/>
</dbReference>
<protein>
    <submittedName>
        <fullName evidence="1">Uncharacterized protein</fullName>
    </submittedName>
</protein>
<accession>A0A7W7T8J5</accession>
<gene>
    <name evidence="1" type="ORF">F4559_005900</name>
</gene>
<reference evidence="1 2" key="1">
    <citation type="submission" date="2020-08" db="EMBL/GenBank/DDBJ databases">
        <title>Sequencing the genomes of 1000 actinobacteria strains.</title>
        <authorList>
            <person name="Klenk H.-P."/>
        </authorList>
    </citation>
    <scope>NUCLEOTIDE SEQUENCE [LARGE SCALE GENOMIC DNA]</scope>
    <source>
        <strain evidence="1 2">DSM 45084</strain>
    </source>
</reference>
<organism evidence="1 2">
    <name type="scientific">Saccharothrix violaceirubra</name>
    <dbReference type="NCBI Taxonomy" id="413306"/>
    <lineage>
        <taxon>Bacteria</taxon>
        <taxon>Bacillati</taxon>
        <taxon>Actinomycetota</taxon>
        <taxon>Actinomycetes</taxon>
        <taxon>Pseudonocardiales</taxon>
        <taxon>Pseudonocardiaceae</taxon>
        <taxon>Saccharothrix</taxon>
    </lineage>
</organism>